<evidence type="ECO:0000313" key="3">
    <source>
        <dbReference type="Proteomes" id="UP000011607"/>
    </source>
</evidence>
<dbReference type="InterPro" id="IPR036388">
    <property type="entry name" value="WH-like_DNA-bd_sf"/>
</dbReference>
<dbReference type="SUPFAM" id="SSF46785">
    <property type="entry name" value="Winged helix' DNA-binding domain"/>
    <property type="match status" value="1"/>
</dbReference>
<dbReference type="AlphaFoldDB" id="M0LNR2"/>
<sequence length="153" mass="16633">MSATDRDSDVDADADAETEVEGESPAGDSEPPEDGPNQGSEAGSERGLEPESKPKPKPKPEPDPNLEHETERNVDAEAPPDPETAVGDLPPSAKLVYKVLEYEGSLTQEEIAGESRLCSRTVRYALDKLEGNELVVSRVCLEDARQSKYWIPE</sequence>
<dbReference type="Gene3D" id="1.10.10.10">
    <property type="entry name" value="Winged helix-like DNA-binding domain superfamily/Winged helix DNA-binding domain"/>
    <property type="match status" value="1"/>
</dbReference>
<evidence type="ECO:0000313" key="2">
    <source>
        <dbReference type="EMBL" id="EMA35136.1"/>
    </source>
</evidence>
<dbReference type="eggNOG" id="arCOG00394">
    <property type="taxonomic scope" value="Archaea"/>
</dbReference>
<feature type="region of interest" description="Disordered" evidence="1">
    <location>
        <begin position="1"/>
        <end position="91"/>
    </location>
</feature>
<accession>M0LNR2</accession>
<evidence type="ECO:0000256" key="1">
    <source>
        <dbReference type="SAM" id="MobiDB-lite"/>
    </source>
</evidence>
<dbReference type="InterPro" id="IPR036390">
    <property type="entry name" value="WH_DNA-bd_sf"/>
</dbReference>
<dbReference type="Proteomes" id="UP000011607">
    <property type="component" value="Unassembled WGS sequence"/>
</dbReference>
<dbReference type="STRING" id="1227454.C446_13309"/>
<organism evidence="2 3">
    <name type="scientific">Halobiforma nitratireducens JCM 10879</name>
    <dbReference type="NCBI Taxonomy" id="1227454"/>
    <lineage>
        <taxon>Archaea</taxon>
        <taxon>Methanobacteriati</taxon>
        <taxon>Methanobacteriota</taxon>
        <taxon>Stenosarchaea group</taxon>
        <taxon>Halobacteria</taxon>
        <taxon>Halobacteriales</taxon>
        <taxon>Natrialbaceae</taxon>
        <taxon>Halobiforma</taxon>
    </lineage>
</organism>
<evidence type="ECO:0008006" key="4">
    <source>
        <dbReference type="Google" id="ProtNLM"/>
    </source>
</evidence>
<dbReference type="EMBL" id="AOMA01000128">
    <property type="protein sequence ID" value="EMA35136.1"/>
    <property type="molecule type" value="Genomic_DNA"/>
</dbReference>
<feature type="compositionally biased region" description="Basic and acidic residues" evidence="1">
    <location>
        <begin position="43"/>
        <end position="75"/>
    </location>
</feature>
<gene>
    <name evidence="2" type="ORF">C446_13309</name>
</gene>
<comment type="caution">
    <text evidence="2">The sequence shown here is derived from an EMBL/GenBank/DDBJ whole genome shotgun (WGS) entry which is preliminary data.</text>
</comment>
<dbReference type="PATRIC" id="fig|1227454.3.peg.2737"/>
<feature type="compositionally biased region" description="Acidic residues" evidence="1">
    <location>
        <begin position="10"/>
        <end position="22"/>
    </location>
</feature>
<proteinExistence type="predicted"/>
<reference evidence="2 3" key="1">
    <citation type="journal article" date="2014" name="PLoS Genet.">
        <title>Phylogenetically driven sequencing of extremely halophilic archaea reveals strategies for static and dynamic osmo-response.</title>
        <authorList>
            <person name="Becker E.A."/>
            <person name="Seitzer P.M."/>
            <person name="Tritt A."/>
            <person name="Larsen D."/>
            <person name="Krusor M."/>
            <person name="Yao A.I."/>
            <person name="Wu D."/>
            <person name="Madern D."/>
            <person name="Eisen J.A."/>
            <person name="Darling A.E."/>
            <person name="Facciotti M.T."/>
        </authorList>
    </citation>
    <scope>NUCLEOTIDE SEQUENCE [LARGE SCALE GENOMIC DNA]</scope>
    <source>
        <strain evidence="2 3">JCM 10879</strain>
    </source>
</reference>
<keyword evidence="3" id="KW-1185">Reference proteome</keyword>
<name>M0LNR2_9EURY</name>
<protein>
    <recommendedName>
        <fullName evidence="4">MarR family transcriptional regulator</fullName>
    </recommendedName>
</protein>